<keyword evidence="2" id="KW-0479">Metal-binding</keyword>
<organism evidence="8 9">
    <name type="scientific">Acrobeloides nanus</name>
    <dbReference type="NCBI Taxonomy" id="290746"/>
    <lineage>
        <taxon>Eukaryota</taxon>
        <taxon>Metazoa</taxon>
        <taxon>Ecdysozoa</taxon>
        <taxon>Nematoda</taxon>
        <taxon>Chromadorea</taxon>
        <taxon>Rhabditida</taxon>
        <taxon>Tylenchina</taxon>
        <taxon>Cephalobomorpha</taxon>
        <taxon>Cephaloboidea</taxon>
        <taxon>Cephalobidae</taxon>
        <taxon>Acrobeloides</taxon>
    </lineage>
</organism>
<dbReference type="GO" id="GO:0030198">
    <property type="term" value="P:extracellular matrix organization"/>
    <property type="evidence" value="ECO:0007669"/>
    <property type="project" value="TreeGrafter"/>
</dbReference>
<dbReference type="GO" id="GO:0031012">
    <property type="term" value="C:extracellular matrix"/>
    <property type="evidence" value="ECO:0007669"/>
    <property type="project" value="InterPro"/>
</dbReference>
<accession>A0A914D6C9</accession>
<dbReference type="InterPro" id="IPR001818">
    <property type="entry name" value="Pept_M10_metallopeptidase"/>
</dbReference>
<keyword evidence="6" id="KW-0472">Membrane</keyword>
<dbReference type="Gene3D" id="3.40.390.10">
    <property type="entry name" value="Collagenase (Catalytic Domain)"/>
    <property type="match status" value="1"/>
</dbReference>
<dbReference type="InterPro" id="IPR024079">
    <property type="entry name" value="MetalloPept_cat_dom_sf"/>
</dbReference>
<keyword evidence="1" id="KW-0645">Protease</keyword>
<dbReference type="GO" id="GO:0004222">
    <property type="term" value="F:metalloendopeptidase activity"/>
    <property type="evidence" value="ECO:0007669"/>
    <property type="project" value="InterPro"/>
</dbReference>
<keyword evidence="6" id="KW-1133">Transmembrane helix</keyword>
<evidence type="ECO:0000256" key="2">
    <source>
        <dbReference type="ARBA" id="ARBA00022723"/>
    </source>
</evidence>
<dbReference type="GO" id="GO:0030574">
    <property type="term" value="P:collagen catabolic process"/>
    <property type="evidence" value="ECO:0007669"/>
    <property type="project" value="TreeGrafter"/>
</dbReference>
<dbReference type="SUPFAM" id="SSF55486">
    <property type="entry name" value="Metalloproteases ('zincins'), catalytic domain"/>
    <property type="match status" value="1"/>
</dbReference>
<dbReference type="Proteomes" id="UP000887540">
    <property type="component" value="Unplaced"/>
</dbReference>
<keyword evidence="6" id="KW-0812">Transmembrane</keyword>
<dbReference type="GO" id="GO:0006508">
    <property type="term" value="P:proteolysis"/>
    <property type="evidence" value="ECO:0007669"/>
    <property type="project" value="UniProtKB-KW"/>
</dbReference>
<keyword evidence="8" id="KW-1185">Reference proteome</keyword>
<evidence type="ECO:0000256" key="1">
    <source>
        <dbReference type="ARBA" id="ARBA00022670"/>
    </source>
</evidence>
<dbReference type="Pfam" id="PF00413">
    <property type="entry name" value="Peptidase_M10"/>
    <property type="match status" value="1"/>
</dbReference>
<sequence>MFCSNINAFLFVEIVAFVIVGSQAAYLRTVKKTYSCGNNEFQHEEGSSGKWEKKEITYFIESFGTSMSAEDVRNGIQSAFSHWAGMVDLTFTKVDERDAADIVLGFESGEHGDNFPFNNGYFAENVKMAHCIGKMPCTLIHFDDDLHWRFVDGGGKWLDHR</sequence>
<reference evidence="9" key="1">
    <citation type="submission" date="2022-11" db="UniProtKB">
        <authorList>
            <consortium name="WormBaseParasite"/>
        </authorList>
    </citation>
    <scope>IDENTIFICATION</scope>
</reference>
<proteinExistence type="predicted"/>
<keyword evidence="5" id="KW-0482">Metalloprotease</keyword>
<protein>
    <submittedName>
        <fullName evidence="9">Peptidase M10 metallopeptidase domain-containing protein</fullName>
    </submittedName>
</protein>
<evidence type="ECO:0000256" key="3">
    <source>
        <dbReference type="ARBA" id="ARBA00022801"/>
    </source>
</evidence>
<evidence type="ECO:0000313" key="8">
    <source>
        <dbReference type="Proteomes" id="UP000887540"/>
    </source>
</evidence>
<dbReference type="WBParaSite" id="ACRNAN_scaffold18802.g18921.t1">
    <property type="protein sequence ID" value="ACRNAN_scaffold18802.g18921.t1"/>
    <property type="gene ID" value="ACRNAN_scaffold18802.g18921"/>
</dbReference>
<feature type="transmembrane region" description="Helical" evidence="6">
    <location>
        <begin position="6"/>
        <end position="27"/>
    </location>
</feature>
<evidence type="ECO:0000256" key="6">
    <source>
        <dbReference type="SAM" id="Phobius"/>
    </source>
</evidence>
<evidence type="ECO:0000313" key="9">
    <source>
        <dbReference type="WBParaSite" id="ACRNAN_scaffold18802.g18921.t1"/>
    </source>
</evidence>
<evidence type="ECO:0000256" key="5">
    <source>
        <dbReference type="ARBA" id="ARBA00023049"/>
    </source>
</evidence>
<dbReference type="AlphaFoldDB" id="A0A914D6C9"/>
<feature type="domain" description="Peptidase M10 metallopeptidase" evidence="7">
    <location>
        <begin position="50"/>
        <end position="150"/>
    </location>
</feature>
<name>A0A914D6C9_9BILA</name>
<evidence type="ECO:0000259" key="7">
    <source>
        <dbReference type="Pfam" id="PF00413"/>
    </source>
</evidence>
<keyword evidence="3" id="KW-0378">Hydrolase</keyword>
<dbReference type="GO" id="GO:0008270">
    <property type="term" value="F:zinc ion binding"/>
    <property type="evidence" value="ECO:0007669"/>
    <property type="project" value="InterPro"/>
</dbReference>
<dbReference type="PANTHER" id="PTHR10201:SF323">
    <property type="entry name" value="MATRIX METALLOPROTEINASE-21"/>
    <property type="match status" value="1"/>
</dbReference>
<keyword evidence="4" id="KW-0862">Zinc</keyword>
<dbReference type="PANTHER" id="PTHR10201">
    <property type="entry name" value="MATRIX METALLOPROTEINASE"/>
    <property type="match status" value="1"/>
</dbReference>
<evidence type="ECO:0000256" key="4">
    <source>
        <dbReference type="ARBA" id="ARBA00022833"/>
    </source>
</evidence>